<comment type="caution">
    <text evidence="2">The sequence shown here is derived from an EMBL/GenBank/DDBJ whole genome shotgun (WGS) entry which is preliminary data.</text>
</comment>
<feature type="region of interest" description="Disordered" evidence="1">
    <location>
        <begin position="1"/>
        <end position="28"/>
    </location>
</feature>
<dbReference type="InterPro" id="IPR012348">
    <property type="entry name" value="RNR-like"/>
</dbReference>
<evidence type="ECO:0000313" key="3">
    <source>
        <dbReference type="Proteomes" id="UP001596523"/>
    </source>
</evidence>
<dbReference type="Proteomes" id="UP001596523">
    <property type="component" value="Unassembled WGS sequence"/>
</dbReference>
<dbReference type="Gene3D" id="1.10.620.20">
    <property type="entry name" value="Ribonucleotide Reductase, subunit A"/>
    <property type="match status" value="1"/>
</dbReference>
<accession>A0ABW2JH06</accession>
<reference evidence="3" key="1">
    <citation type="journal article" date="2019" name="Int. J. Syst. Evol. Microbiol.">
        <title>The Global Catalogue of Microorganisms (GCM) 10K type strain sequencing project: providing services to taxonomists for standard genome sequencing and annotation.</title>
        <authorList>
            <consortium name="The Broad Institute Genomics Platform"/>
            <consortium name="The Broad Institute Genome Sequencing Center for Infectious Disease"/>
            <person name="Wu L."/>
            <person name="Ma J."/>
        </authorList>
    </citation>
    <scope>NUCLEOTIDE SEQUENCE [LARGE SCALE GENOMIC DNA]</scope>
    <source>
        <strain evidence="3">SYNS20</strain>
    </source>
</reference>
<dbReference type="Pfam" id="PF11583">
    <property type="entry name" value="AurF"/>
    <property type="match status" value="1"/>
</dbReference>
<gene>
    <name evidence="2" type="ORF">ACFQVC_10730</name>
</gene>
<proteinExistence type="predicted"/>
<organism evidence="2 3">
    <name type="scientific">Streptomyces monticola</name>
    <dbReference type="NCBI Taxonomy" id="2666263"/>
    <lineage>
        <taxon>Bacteria</taxon>
        <taxon>Bacillati</taxon>
        <taxon>Actinomycetota</taxon>
        <taxon>Actinomycetes</taxon>
        <taxon>Kitasatosporales</taxon>
        <taxon>Streptomycetaceae</taxon>
        <taxon>Streptomyces</taxon>
    </lineage>
</organism>
<keyword evidence="3" id="KW-1185">Reference proteome</keyword>
<evidence type="ECO:0000313" key="2">
    <source>
        <dbReference type="EMBL" id="MFC7304690.1"/>
    </source>
</evidence>
<evidence type="ECO:0000256" key="1">
    <source>
        <dbReference type="SAM" id="MobiDB-lite"/>
    </source>
</evidence>
<dbReference type="RefSeq" id="WP_381829321.1">
    <property type="nucleotide sequence ID" value="NZ_JBHTCF010000003.1"/>
</dbReference>
<dbReference type="SUPFAM" id="SSF47240">
    <property type="entry name" value="Ferritin-like"/>
    <property type="match status" value="1"/>
</dbReference>
<dbReference type="EMBL" id="JBHTCF010000003">
    <property type="protein sequence ID" value="MFC7304690.1"/>
    <property type="molecule type" value="Genomic_DNA"/>
</dbReference>
<dbReference type="InterPro" id="IPR025859">
    <property type="entry name" value="AurF/CmlI"/>
</dbReference>
<dbReference type="InterPro" id="IPR009078">
    <property type="entry name" value="Ferritin-like_SF"/>
</dbReference>
<name>A0ABW2JH06_9ACTN</name>
<protein>
    <submittedName>
        <fullName evidence="2">Diiron oxygenase</fullName>
    </submittedName>
</protein>
<sequence length="314" mass="35537">MARALPQDTPRAEPRTKPQPPVPDREKTAARLLASSAKKFYDPEVDIDWAAPLAEGKGFMLPHRVSLYGTPMWDRMSEEQRLELGRHEAATIASVGLWFEILLMQMLLKAAYNGDPTKRHTQYALTEIAEECRHVTMFARFVERIGCPAYGPQPYVHKLAKLLPTLAYGPAMYGSILVAEEVLDRLQREMAAADSVQPLMRMVNRIHIMEEARHVTYAREEVLRGVGHLGRAERRYQQFTIALVSYFISRSLIHPDAYAAVGLDPKEAWRTAHANPHYRATLLFGGERIMPFLDDAGLVGPPGKPLWRKAYLLP</sequence>